<feature type="domain" description="Phosphotyrosine protein phosphatase I" evidence="2">
    <location>
        <begin position="49"/>
        <end position="200"/>
    </location>
</feature>
<gene>
    <name evidence="3" type="ORF">RQM65_06525</name>
</gene>
<dbReference type="InterPro" id="IPR036196">
    <property type="entry name" value="Ptyr_pPase_sf"/>
</dbReference>
<keyword evidence="4" id="KW-1185">Reference proteome</keyword>
<dbReference type="InterPro" id="IPR023485">
    <property type="entry name" value="Ptyr_pPase"/>
</dbReference>
<dbReference type="EMBL" id="JAVTTP010000001">
    <property type="protein sequence ID" value="MDT7828312.1"/>
    <property type="molecule type" value="Genomic_DNA"/>
</dbReference>
<comment type="caution">
    <text evidence="3">The sequence shown here is derived from an EMBL/GenBank/DDBJ whole genome shotgun (WGS) entry which is preliminary data.</text>
</comment>
<dbReference type="PANTHER" id="PTHR43428">
    <property type="entry name" value="ARSENATE REDUCTASE"/>
    <property type="match status" value="1"/>
</dbReference>
<proteinExistence type="predicted"/>
<name>A0ABU3L5D0_9FLAO</name>
<evidence type="ECO:0000256" key="1">
    <source>
        <dbReference type="ARBA" id="ARBA00022849"/>
    </source>
</evidence>
<reference evidence="3 4" key="1">
    <citation type="submission" date="2023-09" db="EMBL/GenBank/DDBJ databases">
        <title>Novel taxa isolated from Blanes Bay.</title>
        <authorList>
            <person name="Rey-Velasco X."/>
            <person name="Lucena T."/>
        </authorList>
    </citation>
    <scope>NUCLEOTIDE SEQUENCE [LARGE SCALE GENOMIC DNA]</scope>
    <source>
        <strain evidence="3 4">S334</strain>
    </source>
</reference>
<evidence type="ECO:0000313" key="4">
    <source>
        <dbReference type="Proteomes" id="UP001250656"/>
    </source>
</evidence>
<evidence type="ECO:0000259" key="2">
    <source>
        <dbReference type="SMART" id="SM00226"/>
    </source>
</evidence>
<keyword evidence="1" id="KW-0059">Arsenical resistance</keyword>
<organism evidence="3 4">
    <name type="scientific">Pricia mediterranea</name>
    <dbReference type="NCBI Taxonomy" id="3076079"/>
    <lineage>
        <taxon>Bacteria</taxon>
        <taxon>Pseudomonadati</taxon>
        <taxon>Bacteroidota</taxon>
        <taxon>Flavobacteriia</taxon>
        <taxon>Flavobacteriales</taxon>
        <taxon>Flavobacteriaceae</taxon>
        <taxon>Pricia</taxon>
    </lineage>
</organism>
<dbReference type="Proteomes" id="UP001250656">
    <property type="component" value="Unassembled WGS sequence"/>
</dbReference>
<dbReference type="PANTHER" id="PTHR43428:SF1">
    <property type="entry name" value="ARSENATE REDUCTASE"/>
    <property type="match status" value="1"/>
</dbReference>
<dbReference type="RefSeq" id="WP_314013564.1">
    <property type="nucleotide sequence ID" value="NZ_JAVTTP010000001.1"/>
</dbReference>
<accession>A0ABU3L5D0</accession>
<dbReference type="Gene3D" id="3.40.50.2300">
    <property type="match status" value="1"/>
</dbReference>
<dbReference type="SMART" id="SM00226">
    <property type="entry name" value="LMWPc"/>
    <property type="match status" value="1"/>
</dbReference>
<protein>
    <submittedName>
        <fullName evidence="3">Protein-tyrosine-phosphatase</fullName>
    </submittedName>
</protein>
<evidence type="ECO:0000313" key="3">
    <source>
        <dbReference type="EMBL" id="MDT7828312.1"/>
    </source>
</evidence>
<sequence>MTTTKPTIFQEIAKQIKNLKPETIPDDRKGLLRPLTEFIQSKVSNNQEIRINFICTHNSRRSHLSQVWAQTMAYHFNIKNVFCYSGGTESTALFPMAAETLRNSGFEIKSLSEGKNPIYSIKYSDNEHPIIGFSKKLDDAFNPKSQFIAIMTCDSANEACPFVAGAEKRIPITFEDPKAFDNTPQQAEKYNERSLQIATELFYVFSQINS</sequence>
<dbReference type="SUPFAM" id="SSF52788">
    <property type="entry name" value="Phosphotyrosine protein phosphatases I"/>
    <property type="match status" value="1"/>
</dbReference>